<dbReference type="SUPFAM" id="SSF48452">
    <property type="entry name" value="TPR-like"/>
    <property type="match status" value="1"/>
</dbReference>
<dbReference type="Gene3D" id="3.40.50.300">
    <property type="entry name" value="P-loop containing nucleotide triphosphate hydrolases"/>
    <property type="match status" value="1"/>
</dbReference>
<evidence type="ECO:0000313" key="3">
    <source>
        <dbReference type="Proteomes" id="UP001331561"/>
    </source>
</evidence>
<protein>
    <submittedName>
        <fullName evidence="2">NB-ARC domain-containing protein</fullName>
    </submittedName>
</protein>
<dbReference type="Proteomes" id="UP001331561">
    <property type="component" value="Unassembled WGS sequence"/>
</dbReference>
<sequence length="780" mass="86217">MPPDFDNRLGRVGSLNQIGHADKVIIGREEATPAPPMMAPSTPENYSLVGRDEVIREIKAALIAGAPRAIAIQLAMGIGKTALACLLANDVELQKRFPDGVLWANLGKAPDVRGELREWALELCGADTVDTDAANEDFGTEAYWKRVVTKALARKRALLVVDDVWSLENGLAFKVGGNACASLFTTRFPKLAHKLSGKVITLGMLGSADGMALLQQFSPEAVAADPVAARQLVKRVDGLPQALIPIGCFLRDASSTGQNRLLREAIETLENVELVFDLQQPPEYAVDLPRSLRSVIEASYQWLGSSQGSLGGDLLRDAVASLSILRPNPSMFSEALATHISGATSETLNALCDSGLIEARGECYTMHRTFAEYLRGKIGQERVRELHLRATAFYRERLNELEEEYQQEDSGYGQWYRYENRAWGDAKDDWLYHLGRAGEFKTVVTAFLRAWFDGFWWWGCFLEFHFCDQLLLEWQQRDIRPESREGLRLLTRFKEVYPKETEDRHAGNWDEVSSILVELRRRAGLADEGSMPTRGDARHLHGMTSIFLAEARRFGARDYVGAEAFYRDALDQFIAKNDDWDTAWVYYHLADMLVEAGRPADAQSLCQLGLQLGVSEDDPEVQANLWRVLGDIAVAAQDHAAAAQAWGSAVEHAYRFQVEPIAPDPYTIRFYAQVVEQVCKRLVCLHDKTTDAALTLAVALRDGWHCSGRDAAPAQIEAQLQAADSAALMPLLFPATLPAEQLGPQGAAYAGEVRAQLAALHAVDLPEHILTRSESKAAAG</sequence>
<dbReference type="EMBL" id="JAYXHS010000001">
    <property type="protein sequence ID" value="MEC5384282.1"/>
    <property type="molecule type" value="Genomic_DNA"/>
</dbReference>
<feature type="domain" description="NB-ARC" evidence="1">
    <location>
        <begin position="53"/>
        <end position="217"/>
    </location>
</feature>
<organism evidence="2 3">
    <name type="scientific">Uliginosibacterium silvisoli</name>
    <dbReference type="NCBI Taxonomy" id="3114758"/>
    <lineage>
        <taxon>Bacteria</taxon>
        <taxon>Pseudomonadati</taxon>
        <taxon>Pseudomonadota</taxon>
        <taxon>Betaproteobacteria</taxon>
        <taxon>Rhodocyclales</taxon>
        <taxon>Zoogloeaceae</taxon>
        <taxon>Uliginosibacterium</taxon>
    </lineage>
</organism>
<gene>
    <name evidence="2" type="ORF">VVD49_01035</name>
</gene>
<dbReference type="RefSeq" id="WP_327597262.1">
    <property type="nucleotide sequence ID" value="NZ_JAYXHS010000001.1"/>
</dbReference>
<dbReference type="Pfam" id="PF00931">
    <property type="entry name" value="NB-ARC"/>
    <property type="match status" value="1"/>
</dbReference>
<dbReference type="InterPro" id="IPR027417">
    <property type="entry name" value="P-loop_NTPase"/>
</dbReference>
<dbReference type="InterPro" id="IPR011990">
    <property type="entry name" value="TPR-like_helical_dom_sf"/>
</dbReference>
<keyword evidence="3" id="KW-1185">Reference proteome</keyword>
<comment type="caution">
    <text evidence="2">The sequence shown here is derived from an EMBL/GenBank/DDBJ whole genome shotgun (WGS) entry which is preliminary data.</text>
</comment>
<evidence type="ECO:0000259" key="1">
    <source>
        <dbReference type="Pfam" id="PF00931"/>
    </source>
</evidence>
<reference evidence="2 3" key="1">
    <citation type="submission" date="2024-01" db="EMBL/GenBank/DDBJ databases">
        <title>Uliginosibacterium soil sp. nov.</title>
        <authorList>
            <person name="Lv Y."/>
        </authorList>
    </citation>
    <scope>NUCLEOTIDE SEQUENCE [LARGE SCALE GENOMIC DNA]</scope>
    <source>
        <strain evidence="2 3">H3</strain>
    </source>
</reference>
<dbReference type="InterPro" id="IPR002182">
    <property type="entry name" value="NB-ARC"/>
</dbReference>
<dbReference type="PANTHER" id="PTHR47691">
    <property type="entry name" value="REGULATOR-RELATED"/>
    <property type="match status" value="1"/>
</dbReference>
<evidence type="ECO:0000313" key="2">
    <source>
        <dbReference type="EMBL" id="MEC5384282.1"/>
    </source>
</evidence>
<dbReference type="SUPFAM" id="SSF52540">
    <property type="entry name" value="P-loop containing nucleoside triphosphate hydrolases"/>
    <property type="match status" value="1"/>
</dbReference>
<proteinExistence type="predicted"/>
<dbReference type="Gene3D" id="1.25.40.10">
    <property type="entry name" value="Tetratricopeptide repeat domain"/>
    <property type="match status" value="1"/>
</dbReference>
<dbReference type="PRINTS" id="PR00364">
    <property type="entry name" value="DISEASERSIST"/>
</dbReference>
<dbReference type="PANTHER" id="PTHR47691:SF3">
    <property type="entry name" value="HTH-TYPE TRANSCRIPTIONAL REGULATOR RV0890C-RELATED"/>
    <property type="match status" value="1"/>
</dbReference>
<name>A0ABU6JY08_9RHOO</name>
<accession>A0ABU6JY08</accession>